<feature type="compositionally biased region" description="Low complexity" evidence="2">
    <location>
        <begin position="401"/>
        <end position="410"/>
    </location>
</feature>
<reference evidence="3" key="1">
    <citation type="submission" date="2020-02" db="EMBL/GenBank/DDBJ databases">
        <authorList>
            <person name="Enbody D E."/>
            <person name="Pettersson E M."/>
        </authorList>
    </citation>
    <scope>NUCLEOTIDE SEQUENCE [LARGE SCALE GENOMIC DNA]</scope>
</reference>
<name>A0A8C3MC42_GEOPR</name>
<evidence type="ECO:0000313" key="3">
    <source>
        <dbReference type="Ensembl" id="ENSCPVP00000003900.2"/>
    </source>
</evidence>
<dbReference type="InterPro" id="IPR046365">
    <property type="entry name" value="FAM124_dom"/>
</dbReference>
<reference evidence="3" key="2">
    <citation type="submission" date="2025-08" db="UniProtKB">
        <authorList>
            <consortium name="Ensembl"/>
        </authorList>
    </citation>
    <scope>IDENTIFICATION</scope>
</reference>
<feature type="compositionally biased region" description="Low complexity" evidence="2">
    <location>
        <begin position="419"/>
        <end position="430"/>
    </location>
</feature>
<dbReference type="Pfam" id="PF15067">
    <property type="entry name" value="FAM124"/>
    <property type="match status" value="1"/>
</dbReference>
<sequence>MDEGAESLMTVHLLTHLGRSFPLQQTLDRLLEWLCLDIRLFLVSEQIPPLRYYERYRRRSCSFPGISILLFLHEDLGEERIFQVHEQFQRPPWQYQRAQFANSHCAPSQQDFYGLEEQLPVWGIRRVRRGPEILRVTLHCSFDNYEDAVRLYELILQKEGTVQKGTVCVFVLHSSPHVAVQLCLKQLPIGVAAEPPDSAALQFKVQEIGQLVPLLPNPCVPISSTRWQTQDYEGNTILLKVQSSSRTLETNIGLSQQRDSTGSGGIPQDCVPAPLAVKQGDPGRRSQEARAPKGKTKSAPSEASLGSGRAGSDLQRPLLTAPGAAAPQQGWAARSLRGQAGRALQAAPAHGRGQRGTETDVDTGLAVGSSGRCPLSLFPRALRSSLLPLTDPGAGTGTRTALPGPALRAPARSDRTAHGAPARARAGARPDGQSRARSPGLHPENTAGQPGTVSSGRGAGILYMTETRRA</sequence>
<organism evidence="3 4">
    <name type="scientific">Geospiza parvula</name>
    <name type="common">Small tree-finch</name>
    <name type="synonym">Camarhynchus parvulus</name>
    <dbReference type="NCBI Taxonomy" id="87175"/>
    <lineage>
        <taxon>Eukaryota</taxon>
        <taxon>Metazoa</taxon>
        <taxon>Chordata</taxon>
        <taxon>Craniata</taxon>
        <taxon>Vertebrata</taxon>
        <taxon>Euteleostomi</taxon>
        <taxon>Archelosauria</taxon>
        <taxon>Archosauria</taxon>
        <taxon>Dinosauria</taxon>
        <taxon>Saurischia</taxon>
        <taxon>Theropoda</taxon>
        <taxon>Coelurosauria</taxon>
        <taxon>Aves</taxon>
        <taxon>Neognathae</taxon>
        <taxon>Neoaves</taxon>
        <taxon>Telluraves</taxon>
        <taxon>Australaves</taxon>
        <taxon>Passeriformes</taxon>
        <taxon>Thraupidae</taxon>
        <taxon>Camarhynchus</taxon>
    </lineage>
</organism>
<dbReference type="Proteomes" id="UP000694382">
    <property type="component" value="Chromosome 9"/>
</dbReference>
<reference evidence="3" key="3">
    <citation type="submission" date="2025-09" db="UniProtKB">
        <authorList>
            <consortium name="Ensembl"/>
        </authorList>
    </citation>
    <scope>IDENTIFICATION</scope>
</reference>
<dbReference type="Ensembl" id="ENSCPVT00000004045.2">
    <property type="protein sequence ID" value="ENSCPVP00000003900.2"/>
    <property type="gene ID" value="ENSCPVG00000002885.2"/>
</dbReference>
<feature type="region of interest" description="Disordered" evidence="2">
    <location>
        <begin position="255"/>
        <end position="365"/>
    </location>
</feature>
<keyword evidence="4" id="KW-1185">Reference proteome</keyword>
<accession>A0A8U8C7P3</accession>
<evidence type="ECO:0000313" key="4">
    <source>
        <dbReference type="Proteomes" id="UP000694382"/>
    </source>
</evidence>
<feature type="compositionally biased region" description="Basic and acidic residues" evidence="2">
    <location>
        <begin position="281"/>
        <end position="291"/>
    </location>
</feature>
<evidence type="ECO:0000256" key="2">
    <source>
        <dbReference type="SAM" id="MobiDB-lite"/>
    </source>
</evidence>
<protein>
    <submittedName>
        <fullName evidence="3">Uncharacterized protein</fullName>
    </submittedName>
</protein>
<feature type="compositionally biased region" description="Polar residues" evidence="2">
    <location>
        <begin position="446"/>
        <end position="455"/>
    </location>
</feature>
<dbReference type="GO" id="GO:0005654">
    <property type="term" value="C:nucleoplasm"/>
    <property type="evidence" value="ECO:0007669"/>
    <property type="project" value="TreeGrafter"/>
</dbReference>
<feature type="compositionally biased region" description="Low complexity" evidence="2">
    <location>
        <begin position="321"/>
        <end position="333"/>
    </location>
</feature>
<proteinExistence type="inferred from homology"/>
<dbReference type="PANTHER" id="PTHR14715">
    <property type="entry name" value="FAM124 DOMAIN-CONTAINING PROTEIN-RELATED"/>
    <property type="match status" value="1"/>
</dbReference>
<evidence type="ECO:0000256" key="1">
    <source>
        <dbReference type="ARBA" id="ARBA00006440"/>
    </source>
</evidence>
<dbReference type="InterPro" id="IPR029380">
    <property type="entry name" value="FAM124"/>
</dbReference>
<feature type="region of interest" description="Disordered" evidence="2">
    <location>
        <begin position="386"/>
        <end position="470"/>
    </location>
</feature>
<dbReference type="PANTHER" id="PTHR14715:SF2">
    <property type="entry name" value="PROTEIN FAM124B"/>
    <property type="match status" value="1"/>
</dbReference>
<comment type="similarity">
    <text evidence="1">Belongs to the FAM124 family.</text>
</comment>
<accession>A0A8C3MC42</accession>
<dbReference type="AlphaFoldDB" id="A0A8C3MC42"/>